<keyword evidence="3" id="KW-1185">Reference proteome</keyword>
<reference evidence="2 3" key="1">
    <citation type="submission" date="2024-09" db="EMBL/GenBank/DDBJ databases">
        <authorList>
            <person name="Sun Q."/>
            <person name="Mori K."/>
        </authorList>
    </citation>
    <scope>NUCLEOTIDE SEQUENCE [LARGE SCALE GENOMIC DNA]</scope>
    <source>
        <strain evidence="2 3">NCAIM B.01794</strain>
    </source>
</reference>
<evidence type="ECO:0000313" key="3">
    <source>
        <dbReference type="Proteomes" id="UP001589891"/>
    </source>
</evidence>
<proteinExistence type="predicted"/>
<feature type="region of interest" description="Disordered" evidence="1">
    <location>
        <begin position="81"/>
        <end position="106"/>
    </location>
</feature>
<gene>
    <name evidence="2" type="ORF">ACFFGX_01535</name>
</gene>
<organism evidence="2 3">
    <name type="scientific">Azorhizophilus paspali</name>
    <name type="common">Azotobacter paspali</name>
    <dbReference type="NCBI Taxonomy" id="69963"/>
    <lineage>
        <taxon>Bacteria</taxon>
        <taxon>Pseudomonadati</taxon>
        <taxon>Pseudomonadota</taxon>
        <taxon>Gammaproteobacteria</taxon>
        <taxon>Pseudomonadales</taxon>
        <taxon>Pseudomonadaceae</taxon>
        <taxon>Azorhizophilus</taxon>
    </lineage>
</organism>
<dbReference type="EMBL" id="JBHLSS010000006">
    <property type="protein sequence ID" value="MFC0708336.1"/>
    <property type="molecule type" value="Genomic_DNA"/>
</dbReference>
<dbReference type="Pfam" id="PF07867">
    <property type="entry name" value="DUF1654"/>
    <property type="match status" value="1"/>
</dbReference>
<evidence type="ECO:0000313" key="2">
    <source>
        <dbReference type="EMBL" id="MFC0708336.1"/>
    </source>
</evidence>
<dbReference type="RefSeq" id="WP_376942211.1">
    <property type="nucleotide sequence ID" value="NZ_CP171449.1"/>
</dbReference>
<dbReference type="InterPro" id="IPR012449">
    <property type="entry name" value="Phage_F116_Orf28"/>
</dbReference>
<sequence length="106" mass="12053">MARAKRKAQTKPQGITPLERLRLRVSAMINAPKAQLERQVTIHRLDTDPDDAWEGVIELLAETDGLEMARNEDGSVTLKWDRPADDDIQVDDREEVEVVDDSEDPF</sequence>
<name>A0ABV6SFN4_AZOPA</name>
<evidence type="ECO:0000256" key="1">
    <source>
        <dbReference type="SAM" id="MobiDB-lite"/>
    </source>
</evidence>
<dbReference type="Proteomes" id="UP001589891">
    <property type="component" value="Unassembled WGS sequence"/>
</dbReference>
<comment type="caution">
    <text evidence="2">The sequence shown here is derived from an EMBL/GenBank/DDBJ whole genome shotgun (WGS) entry which is preliminary data.</text>
</comment>
<protein>
    <submittedName>
        <fullName evidence="2">DUF1654 domain-containing protein</fullName>
    </submittedName>
</protein>
<accession>A0ABV6SFN4</accession>
<feature type="compositionally biased region" description="Acidic residues" evidence="1">
    <location>
        <begin position="86"/>
        <end position="106"/>
    </location>
</feature>